<evidence type="ECO:0000313" key="3">
    <source>
        <dbReference type="EMBL" id="CAH2293917.1"/>
    </source>
</evidence>
<sequence length="1808" mass="200615">MSEDLKKRLQFPNSLIQTQAVAHLIASVLKENGTSQKITQSSNQTPALNVLWEKCCEDQVVVRTACCEALVALVEQGHADFSYVLNGILNIFPSARNPQGLVKCVWRLLHIQAKNSEEGGDEKLNSTYRIWNPPHPFISMLENRPDCWPALLQQMSTFFQQCPERDKSSAVCLLSPFLRFLYCEPSQLHEYSTFRISLRKALLQSFSRDKDSRPSVPEEQLLRLFIDMISYMQVSNYTHVAEVTMFLKDLCTSLQRHLDFWRKELSTISLHILCVCEISLKLTGDCSELIQILMENVDLLKESFPTQQSLLVLSLLLLHSPASQQTHMLNLALKILSCSGDKKTPAIAHIMVMPLLHVLSSSTLANCFLEEGGGASLEQMALTLLEKVQDVDNNADVLAHSETFPLPVTTLHYPVALTLNMLNKLRESSTAAYDWLSSVSSTLPFATQVPGYVSLLLTYLLINQSGQTLCKALKVTTEVANADSSQSAVFQVPYLIPSLMFKLGQPLNPSLSRDILYTLPSLGTHKVCVPQIMRALQMLGSAVKLQPISLRLMTALWEKQDRIYPELQKWMAMTDKQSLSVGKETQWEKTVAKSATIRDICRQRPYQHGADMLAAITQVLNECTKPEQASPAALALQGLYALCQAEVVDIRSTWNALSPKLGCDTRPSVLRILHELFALIPSLTVSSEEYEKFKVQIVSILWSHTRSKDPVVCSSAYKSLCAFNADEHTILHLPEQARPEVIPPDESDLAGEGEEKEEDISVPGSSYIKLMALTPTLVLPAFEEFLASLVKQEMSSMPRGIYHSALRGGAVRTDQGKTVAGVPNFMLKMYEKNRQPGLKPGLAAGMLLCYDLPIQTDKDGRPINRFLASRGRSYQQMLTALIHEVNIQSSEWHRSMLLPQSWLGFMARTYHAVLQGRQAELEMQLKHGKDDPQELQYKTYTAWLWVRDALTDTIRSSVKDSPVVKGNSLLALTGLAVAVSKYENSLPSESDGAPEIEPDILPTTAWLSMVLDTLLSIVDNHYHPKGRIFPWFQHKSYSGENTASVIARSCAASALSLLVPVLVVSFKEKVAEILSILTARLPGKPGADESQALQIHVGLALGMFISRLCEEKVTDVSGQQMNIQMMKCLDALESCCFDPGVENNMGCILGVGLVLSFMSQNSQTDSQVHVSATLRKLYMSLCDGEDQSRTLQEVLSYSVACVTVSAFSASIINAEEAEEHMNKLRVLTEQNQQTPGLALALGSIVHGLSVCGHGKAEDLNGRLLPAWIKILLAEGCPTMQRLAALNGLVALVGSESALIQLKSESIQSSQFQSKMNEVIKTITQIISFSAAIGLQTNAAWILGHLHLSSLSSSQSRTSVPPDFGYLPERSLIRVVVDFLVSAGKKGPESLPPPLVKVCASSIAAAADGHQYPPVNWASILAPLMRLNFGDEIQRLCIQIAVTQAQTSQNAAVLLGMWVVPPLIYSLTVKTRAYLLSSLPLWMKHVSEDKLQTFADVCMTPHFEAHGEARDLEVSQCVLQSLSQAMKLPSPPQHCWSFLCKTTEQIFHLLPNEIHEIDVELYVEVAKCLSEMAASEIERICSISKKSIEKTAFVLLYLVSEGRLPLSCFNDIIAVAVECNETQTISWMLLQSFYHARISSHQNTGILRRMEWLLDLTSYIRNVAYRSTPQKNMTLSKAVDFLLQVFAASVVAWADHATPLVLGVGANWLAWKVKQHSDYVPKCLGKRSLDFITVHECLAALPSSLCLLLAKEPWKEHVLKFIDWLNSLLEVPEEALSGSCRAVLRAALLSLRGLPEFKRKVVWTRAYGW</sequence>
<dbReference type="InterPro" id="IPR021392">
    <property type="entry name" value="Focadhesin_C"/>
</dbReference>
<evidence type="ECO:0000313" key="4">
    <source>
        <dbReference type="Proteomes" id="UP001295444"/>
    </source>
</evidence>
<dbReference type="InterPro" id="IPR016024">
    <property type="entry name" value="ARM-type_fold"/>
</dbReference>
<dbReference type="InterPro" id="IPR045163">
    <property type="entry name" value="Focadhesin/RST1"/>
</dbReference>
<feature type="domain" description="DUF3730" evidence="2">
    <location>
        <begin position="496"/>
        <end position="720"/>
    </location>
</feature>
<dbReference type="EMBL" id="OW240916">
    <property type="protein sequence ID" value="CAH2293917.1"/>
    <property type="molecule type" value="Genomic_DNA"/>
</dbReference>
<evidence type="ECO:0000259" key="1">
    <source>
        <dbReference type="Pfam" id="PF11229"/>
    </source>
</evidence>
<dbReference type="Pfam" id="PF12530">
    <property type="entry name" value="DUF3730"/>
    <property type="match status" value="1"/>
</dbReference>
<dbReference type="Pfam" id="PF11229">
    <property type="entry name" value="Focadhesin"/>
    <property type="match status" value="1"/>
</dbReference>
<protein>
    <submittedName>
        <fullName evidence="3">Focadhesin isoform X1</fullName>
    </submittedName>
</protein>
<dbReference type="PANTHER" id="PTHR16212:SF4">
    <property type="entry name" value="FOCADHESIN"/>
    <property type="match status" value="1"/>
</dbReference>
<reference evidence="3" key="1">
    <citation type="submission" date="2022-03" db="EMBL/GenBank/DDBJ databases">
        <authorList>
            <person name="Alioto T."/>
            <person name="Alioto T."/>
            <person name="Gomez Garrido J."/>
        </authorList>
    </citation>
    <scope>NUCLEOTIDE SEQUENCE</scope>
</reference>
<organism evidence="3 4">
    <name type="scientific">Pelobates cultripes</name>
    <name type="common">Western spadefoot toad</name>
    <dbReference type="NCBI Taxonomy" id="61616"/>
    <lineage>
        <taxon>Eukaryota</taxon>
        <taxon>Metazoa</taxon>
        <taxon>Chordata</taxon>
        <taxon>Craniata</taxon>
        <taxon>Vertebrata</taxon>
        <taxon>Euteleostomi</taxon>
        <taxon>Amphibia</taxon>
        <taxon>Batrachia</taxon>
        <taxon>Anura</taxon>
        <taxon>Pelobatoidea</taxon>
        <taxon>Pelobatidae</taxon>
        <taxon>Pelobates</taxon>
    </lineage>
</organism>
<dbReference type="Proteomes" id="UP001295444">
    <property type="component" value="Chromosome 05"/>
</dbReference>
<accession>A0AAD1S7S5</accession>
<evidence type="ECO:0000259" key="2">
    <source>
        <dbReference type="Pfam" id="PF12530"/>
    </source>
</evidence>
<keyword evidence="4" id="KW-1185">Reference proteome</keyword>
<proteinExistence type="predicted"/>
<dbReference type="InterPro" id="IPR022542">
    <property type="entry name" value="FOCAD/RST1_DUF3730"/>
</dbReference>
<feature type="domain" description="Focadhesin C-terminal" evidence="1">
    <location>
        <begin position="1221"/>
        <end position="1808"/>
    </location>
</feature>
<name>A0AAD1S7S5_PELCU</name>
<dbReference type="GO" id="GO:0060147">
    <property type="term" value="P:regulation of post-transcriptional gene silencing"/>
    <property type="evidence" value="ECO:0007669"/>
    <property type="project" value="InterPro"/>
</dbReference>
<dbReference type="SUPFAM" id="SSF48371">
    <property type="entry name" value="ARM repeat"/>
    <property type="match status" value="2"/>
</dbReference>
<gene>
    <name evidence="3" type="ORF">PECUL_23A018547</name>
</gene>
<dbReference type="PANTHER" id="PTHR16212">
    <property type="entry name" value="FOCADHESIN FAMILY MEMBER"/>
    <property type="match status" value="1"/>
</dbReference>